<evidence type="ECO:0000256" key="1">
    <source>
        <dbReference type="SAM" id="Phobius"/>
    </source>
</evidence>
<feature type="transmembrane region" description="Helical" evidence="1">
    <location>
        <begin position="353"/>
        <end position="378"/>
    </location>
</feature>
<organism evidence="3 4">
    <name type="scientific">Staphylococcus carnosus</name>
    <dbReference type="NCBI Taxonomy" id="1281"/>
    <lineage>
        <taxon>Bacteria</taxon>
        <taxon>Bacillati</taxon>
        <taxon>Bacillota</taxon>
        <taxon>Bacilli</taxon>
        <taxon>Bacillales</taxon>
        <taxon>Staphylococcaceae</taxon>
        <taxon>Staphylococcus</taxon>
    </lineage>
</organism>
<feature type="transmembrane region" description="Helical" evidence="1">
    <location>
        <begin position="384"/>
        <end position="408"/>
    </location>
</feature>
<sequence>MKFCSECGSKLEGNVKFCPECGHKIAKNDNDRNELIENNEKMHSEDYIKNVLKSSYLTNLSIAPDIPEKILVNASVSIAEKIDPHVIIAVMDTSTLSNGKSGVVFTGSEIFIKNFFDSSKKVPLKNLENVHYDSDTTITNKGKVVDYEKISINYNNGDTITLSSEQLGNSFPFRLFETLLKDFNGKVDKVSSKNQVVQLSNMNEDIILLYFRIVVAYLKDDDGIIDSKEYKELVSLMTKVRVSKEVSSKLRDYRFEQIEEKSIVQLIDELKKRLIEEDLSEIAVEQSLGMDILAMHSDELDEIKKNEVLIRMLNRLNITDKQIKFTVRKIKAEKEILENRMTDNQIKDIAKELAAIAGGAGVSLGALAITGAVSGVGASVSSGLMALGFSLSTGGLFLGLAAVTTAGYGMYKGVKYFSGTDESEKYGIRIQTLNDRITQLRIANSYIIEDINWLSNKSITFAEKLKESNQLSNELYQELEFIINQNQSLADAGTLIENEETFSEYEILISSLPATLNIGKYNELLNKNVNKVHADEVIKKAYIVAGDLDNQSEISDASLREDIELDELKTVQSILEEIGYFDVGSASVAQGKSLAKKGFSSLKKSLLNGDKNE</sequence>
<gene>
    <name evidence="3" type="ORF">VV61_05575</name>
</gene>
<dbReference type="InterPro" id="IPR026870">
    <property type="entry name" value="Zinc_ribbon_dom"/>
</dbReference>
<proteinExistence type="predicted"/>
<reference evidence="3 4" key="1">
    <citation type="submission" date="2015-03" db="EMBL/GenBank/DDBJ databases">
        <title>Draft Genome Sequence of S. carnosus subsp. utilis LTH 7013, Isolated from South Tirolean Ham.</title>
        <authorList>
            <person name="Mueller A."/>
            <person name="Huptas C."/>
            <person name="Wenning M."/>
            <person name="Weiss A."/>
            <person name="Schmidt H."/>
        </authorList>
    </citation>
    <scope>NUCLEOTIDE SEQUENCE [LARGE SCALE GENOMIC DNA]</scope>
    <source>
        <strain evidence="3 4">LTH7013</strain>
    </source>
</reference>
<keyword evidence="1" id="KW-1133">Transmembrane helix</keyword>
<evidence type="ECO:0000313" key="3">
    <source>
        <dbReference type="EMBL" id="KKB25570.1"/>
    </source>
</evidence>
<comment type="caution">
    <text evidence="3">The sequence shown here is derived from an EMBL/GenBank/DDBJ whole genome shotgun (WGS) entry which is preliminary data.</text>
</comment>
<dbReference type="EMBL" id="LAIU01000003">
    <property type="protein sequence ID" value="KKB25570.1"/>
    <property type="molecule type" value="Genomic_DNA"/>
</dbReference>
<keyword evidence="1" id="KW-0472">Membrane</keyword>
<evidence type="ECO:0000313" key="4">
    <source>
        <dbReference type="Proteomes" id="UP000033530"/>
    </source>
</evidence>
<feature type="domain" description="Zinc-ribbon" evidence="2">
    <location>
        <begin position="3"/>
        <end position="24"/>
    </location>
</feature>
<dbReference type="Pfam" id="PF13240">
    <property type="entry name" value="Zn_Ribbon_1"/>
    <property type="match status" value="1"/>
</dbReference>
<dbReference type="AlphaFoldDB" id="A0AAJ0JPX2"/>
<dbReference type="RefSeq" id="WP_046099805.1">
    <property type="nucleotide sequence ID" value="NZ_BKAP01000013.1"/>
</dbReference>
<protein>
    <recommendedName>
        <fullName evidence="2">Zinc-ribbon domain-containing protein</fullName>
    </recommendedName>
</protein>
<name>A0AAJ0JPX2_STACA</name>
<evidence type="ECO:0000259" key="2">
    <source>
        <dbReference type="Pfam" id="PF13240"/>
    </source>
</evidence>
<keyword evidence="1" id="KW-0812">Transmembrane</keyword>
<dbReference type="Proteomes" id="UP000033530">
    <property type="component" value="Unassembled WGS sequence"/>
</dbReference>
<accession>A0AAJ0JPX2</accession>